<dbReference type="InterPro" id="IPR005045">
    <property type="entry name" value="CDC50/LEM3_fam"/>
</dbReference>
<dbReference type="Proteomes" id="UP000215902">
    <property type="component" value="Unassembled WGS sequence"/>
</dbReference>
<dbReference type="PIRSF" id="PIRSF015840">
    <property type="entry name" value="DUF284_TM_euk"/>
    <property type="match status" value="1"/>
</dbReference>
<evidence type="ECO:0000313" key="9">
    <source>
        <dbReference type="EMBL" id="PAA65959.1"/>
    </source>
</evidence>
<evidence type="ECO:0000313" key="10">
    <source>
        <dbReference type="Proteomes" id="UP000215902"/>
    </source>
</evidence>
<evidence type="ECO:0000256" key="3">
    <source>
        <dbReference type="ARBA" id="ARBA00022692"/>
    </source>
</evidence>
<evidence type="ECO:0000256" key="7">
    <source>
        <dbReference type="SAM" id="MobiDB-lite"/>
    </source>
</evidence>
<feature type="region of interest" description="Disordered" evidence="7">
    <location>
        <begin position="1"/>
        <end position="52"/>
    </location>
</feature>
<dbReference type="Pfam" id="PF03381">
    <property type="entry name" value="CDC50"/>
    <property type="match status" value="1"/>
</dbReference>
<dbReference type="GO" id="GO:0005886">
    <property type="term" value="C:plasma membrane"/>
    <property type="evidence" value="ECO:0007669"/>
    <property type="project" value="TreeGrafter"/>
</dbReference>
<organism evidence="9 10">
    <name type="scientific">Macrostomum lignano</name>
    <dbReference type="NCBI Taxonomy" id="282301"/>
    <lineage>
        <taxon>Eukaryota</taxon>
        <taxon>Metazoa</taxon>
        <taxon>Spiralia</taxon>
        <taxon>Lophotrochozoa</taxon>
        <taxon>Platyhelminthes</taxon>
        <taxon>Rhabditophora</taxon>
        <taxon>Macrostomorpha</taxon>
        <taxon>Macrostomida</taxon>
        <taxon>Macrostomidae</taxon>
        <taxon>Macrostomum</taxon>
    </lineage>
</organism>
<dbReference type="OrthoDB" id="340608at2759"/>
<feature type="transmembrane region" description="Helical" evidence="8">
    <location>
        <begin position="341"/>
        <end position="362"/>
    </location>
</feature>
<evidence type="ECO:0000256" key="6">
    <source>
        <dbReference type="PIRNR" id="PIRNR015840"/>
    </source>
</evidence>
<accession>A0A267EYS7</accession>
<evidence type="ECO:0000256" key="5">
    <source>
        <dbReference type="ARBA" id="ARBA00023136"/>
    </source>
</evidence>
<comment type="similarity">
    <text evidence="2 6">Belongs to the CDC50/LEM3 family.</text>
</comment>
<protein>
    <recommendedName>
        <fullName evidence="11">Cell cycle control protein 50A</fullName>
    </recommendedName>
</protein>
<dbReference type="GO" id="GO:0005783">
    <property type="term" value="C:endoplasmic reticulum"/>
    <property type="evidence" value="ECO:0007669"/>
    <property type="project" value="TreeGrafter"/>
</dbReference>
<dbReference type="EMBL" id="NIVC01001603">
    <property type="protein sequence ID" value="PAA65959.1"/>
    <property type="molecule type" value="Genomic_DNA"/>
</dbReference>
<sequence length="415" mass="45249">MLEPVEDSQAVVRPEDDDNIDDEDLEGANNSAAAGAGNASGATSNRPPSSAFHQQKLPAWQPLLTAGTVFPVFLIMSIAFICLGVALLLANSNISELSIDYTDCKRIGDRTPCANLVKKPEFYYNYSVCQCRLEFKLDKPMTGQVYAYYALTNFHQNHRKYVKSHDRMQLSGRRYSDLDAECEPYRTSADGKWIAPCGAVANSLFNDTFKLMRRVGSLETVPWTVKGISWSADVARKYGRVDTWNGTAKPPNWAVPESARSPIGYTGDEELQVWMTVAALPTFRKLHRRLIHSDISAYAEGLPAGNYSLLVNYSYPVAGFGGTKSFVLATAGLLGGRNAGLGGLAIAVGCLHLALCCALAVLHTHAKRNRETDPYYGMDPLHRALLENTPTGASSADTASEDGDVSVVARRPRTT</sequence>
<comment type="subcellular location">
    <subcellularLocation>
        <location evidence="1">Membrane</location>
        <topology evidence="1">Multi-pass membrane protein</topology>
    </subcellularLocation>
</comment>
<evidence type="ECO:0000256" key="1">
    <source>
        <dbReference type="ARBA" id="ARBA00004141"/>
    </source>
</evidence>
<gene>
    <name evidence="9" type="ORF">BOX15_Mlig012769g1</name>
</gene>
<feature type="compositionally biased region" description="Polar residues" evidence="7">
    <location>
        <begin position="389"/>
        <end position="398"/>
    </location>
</feature>
<comment type="caution">
    <text evidence="9">The sequence shown here is derived from an EMBL/GenBank/DDBJ whole genome shotgun (WGS) entry which is preliminary data.</text>
</comment>
<name>A0A267EYS7_9PLAT</name>
<dbReference type="AlphaFoldDB" id="A0A267EYS7"/>
<feature type="transmembrane region" description="Helical" evidence="8">
    <location>
        <begin position="69"/>
        <end position="90"/>
    </location>
</feature>
<reference evidence="9 10" key="1">
    <citation type="submission" date="2017-06" db="EMBL/GenBank/DDBJ databases">
        <title>A platform for efficient transgenesis in Macrostomum lignano, a flatworm model organism for stem cell research.</title>
        <authorList>
            <person name="Berezikov E."/>
        </authorList>
    </citation>
    <scope>NUCLEOTIDE SEQUENCE [LARGE SCALE GENOMIC DNA]</scope>
    <source>
        <strain evidence="9">DV1</strain>
        <tissue evidence="9">Whole organism</tissue>
    </source>
</reference>
<evidence type="ECO:0000256" key="4">
    <source>
        <dbReference type="ARBA" id="ARBA00022989"/>
    </source>
</evidence>
<evidence type="ECO:0008006" key="11">
    <source>
        <dbReference type="Google" id="ProtNLM"/>
    </source>
</evidence>
<dbReference type="GO" id="GO:0005794">
    <property type="term" value="C:Golgi apparatus"/>
    <property type="evidence" value="ECO:0007669"/>
    <property type="project" value="TreeGrafter"/>
</dbReference>
<feature type="compositionally biased region" description="Low complexity" evidence="7">
    <location>
        <begin position="27"/>
        <end position="45"/>
    </location>
</feature>
<keyword evidence="5 6" id="KW-0472">Membrane</keyword>
<evidence type="ECO:0000256" key="2">
    <source>
        <dbReference type="ARBA" id="ARBA00009457"/>
    </source>
</evidence>
<dbReference type="STRING" id="282301.A0A267EYS7"/>
<feature type="region of interest" description="Disordered" evidence="7">
    <location>
        <begin position="389"/>
        <end position="415"/>
    </location>
</feature>
<keyword evidence="4 8" id="KW-1133">Transmembrane helix</keyword>
<dbReference type="PANTHER" id="PTHR10926:SF0">
    <property type="entry name" value="CDC50, ISOFORM A"/>
    <property type="match status" value="1"/>
</dbReference>
<keyword evidence="3 8" id="KW-0812">Transmembrane</keyword>
<keyword evidence="10" id="KW-1185">Reference proteome</keyword>
<proteinExistence type="inferred from homology"/>
<dbReference type="PANTHER" id="PTHR10926">
    <property type="entry name" value="CELL CYCLE CONTROL PROTEIN 50"/>
    <property type="match status" value="1"/>
</dbReference>
<feature type="transmembrane region" description="Helical" evidence="8">
    <location>
        <begin position="313"/>
        <end position="335"/>
    </location>
</feature>
<evidence type="ECO:0000256" key="8">
    <source>
        <dbReference type="SAM" id="Phobius"/>
    </source>
</evidence>
<feature type="compositionally biased region" description="Acidic residues" evidence="7">
    <location>
        <begin position="15"/>
        <end position="26"/>
    </location>
</feature>